<evidence type="ECO:0000259" key="2">
    <source>
        <dbReference type="PROSITE" id="PS51186"/>
    </source>
</evidence>
<dbReference type="PANTHER" id="PTHR23088:SF50">
    <property type="entry name" value="HYDROLASE YHCX"/>
    <property type="match status" value="1"/>
</dbReference>
<dbReference type="InterPro" id="IPR003010">
    <property type="entry name" value="C-N_Hydrolase"/>
</dbReference>
<dbReference type="OrthoDB" id="9811121at2"/>
<proteinExistence type="predicted"/>
<dbReference type="SUPFAM" id="SSF56317">
    <property type="entry name" value="Carbon-nitrogen hydrolase"/>
    <property type="match status" value="1"/>
</dbReference>
<dbReference type="PANTHER" id="PTHR23088">
    <property type="entry name" value="NITRILASE-RELATED"/>
    <property type="match status" value="1"/>
</dbReference>
<name>I4APU9_BERLS</name>
<dbReference type="RefSeq" id="WP_014799408.1">
    <property type="nucleotide sequence ID" value="NC_018018.1"/>
</dbReference>
<dbReference type="GO" id="GO:0016747">
    <property type="term" value="F:acyltransferase activity, transferring groups other than amino-acyl groups"/>
    <property type="evidence" value="ECO:0007669"/>
    <property type="project" value="InterPro"/>
</dbReference>
<accession>I4APU9</accession>
<feature type="domain" description="CN hydrolase" evidence="1">
    <location>
        <begin position="232"/>
        <end position="487"/>
    </location>
</feature>
<evidence type="ECO:0000313" key="3">
    <source>
        <dbReference type="EMBL" id="AFM05984.1"/>
    </source>
</evidence>
<dbReference type="InterPro" id="IPR016181">
    <property type="entry name" value="Acyl_CoA_acyltransferase"/>
</dbReference>
<evidence type="ECO:0000313" key="4">
    <source>
        <dbReference type="Proteomes" id="UP000006054"/>
    </source>
</evidence>
<dbReference type="Pfam" id="PF00795">
    <property type="entry name" value="CN_hydrolase"/>
    <property type="match status" value="1"/>
</dbReference>
<evidence type="ECO:0000259" key="1">
    <source>
        <dbReference type="PROSITE" id="PS50263"/>
    </source>
</evidence>
<protein>
    <submittedName>
        <fullName evidence="3">Putative amidohydrolase</fullName>
    </submittedName>
</protein>
<dbReference type="PATRIC" id="fig|880071.3.peg.3674"/>
<dbReference type="InterPro" id="IPR000182">
    <property type="entry name" value="GNAT_dom"/>
</dbReference>
<dbReference type="InterPro" id="IPR036526">
    <property type="entry name" value="C-N_Hydrolase_sf"/>
</dbReference>
<dbReference type="Proteomes" id="UP000006054">
    <property type="component" value="Chromosome"/>
</dbReference>
<dbReference type="PROSITE" id="PS50263">
    <property type="entry name" value="CN_HYDROLASE"/>
    <property type="match status" value="1"/>
</dbReference>
<dbReference type="SUPFAM" id="SSF55729">
    <property type="entry name" value="Acyl-CoA N-acyltransferases (Nat)"/>
    <property type="match status" value="1"/>
</dbReference>
<dbReference type="GO" id="GO:0016787">
    <property type="term" value="F:hydrolase activity"/>
    <property type="evidence" value="ECO:0007669"/>
    <property type="project" value="UniProtKB-KW"/>
</dbReference>
<dbReference type="EMBL" id="CP003345">
    <property type="protein sequence ID" value="AFM05984.1"/>
    <property type="molecule type" value="Genomic_DNA"/>
</dbReference>
<dbReference type="CDD" id="cd07574">
    <property type="entry name" value="nitrilase_Rim1_like"/>
    <property type="match status" value="1"/>
</dbReference>
<dbReference type="eggNOG" id="COG0388">
    <property type="taxonomic scope" value="Bacteria"/>
</dbReference>
<reference evidence="4" key="1">
    <citation type="submission" date="2012-06" db="EMBL/GenBank/DDBJ databases">
        <title>The complete genome of Flexibacter litoralis DSM 6794.</title>
        <authorList>
            <person name="Lucas S."/>
            <person name="Copeland A."/>
            <person name="Lapidus A."/>
            <person name="Glavina del Rio T."/>
            <person name="Dalin E."/>
            <person name="Tice H."/>
            <person name="Bruce D."/>
            <person name="Goodwin L."/>
            <person name="Pitluck S."/>
            <person name="Peters L."/>
            <person name="Ovchinnikova G."/>
            <person name="Lu M."/>
            <person name="Kyrpides N."/>
            <person name="Mavromatis K."/>
            <person name="Ivanova N."/>
            <person name="Brettin T."/>
            <person name="Detter J.C."/>
            <person name="Han C."/>
            <person name="Larimer F."/>
            <person name="Land M."/>
            <person name="Hauser L."/>
            <person name="Markowitz V."/>
            <person name="Cheng J.-F."/>
            <person name="Hugenholtz P."/>
            <person name="Woyke T."/>
            <person name="Wu D."/>
            <person name="Spring S."/>
            <person name="Lang E."/>
            <person name="Kopitz M."/>
            <person name="Brambilla E."/>
            <person name="Klenk H.-P."/>
            <person name="Eisen J.A."/>
        </authorList>
    </citation>
    <scope>NUCLEOTIDE SEQUENCE [LARGE SCALE GENOMIC DNA]</scope>
    <source>
        <strain evidence="4">ATCC 23117 / DSM 6794 / NBRC 15988 / NCIMB 1366 / Sio-4</strain>
    </source>
</reference>
<dbReference type="Gene3D" id="3.60.110.10">
    <property type="entry name" value="Carbon-nitrogen hydrolase"/>
    <property type="match status" value="1"/>
</dbReference>
<dbReference type="HOGENOM" id="CLU_519657_0_0_10"/>
<keyword evidence="4" id="KW-1185">Reference proteome</keyword>
<dbReference type="KEGG" id="fli:Fleli_3670"/>
<dbReference type="AlphaFoldDB" id="I4APU9"/>
<keyword evidence="3" id="KW-0378">Hydrolase</keyword>
<dbReference type="Gene3D" id="3.40.630.30">
    <property type="match status" value="1"/>
</dbReference>
<organism evidence="3 4">
    <name type="scientific">Bernardetia litoralis (strain ATCC 23117 / DSM 6794 / NBRC 15988 / NCIMB 1366 / Fx l1 / Sio-4)</name>
    <name type="common">Flexibacter litoralis</name>
    <dbReference type="NCBI Taxonomy" id="880071"/>
    <lineage>
        <taxon>Bacteria</taxon>
        <taxon>Pseudomonadati</taxon>
        <taxon>Bacteroidota</taxon>
        <taxon>Cytophagia</taxon>
        <taxon>Cytophagales</taxon>
        <taxon>Bernardetiaceae</taxon>
        <taxon>Bernardetia</taxon>
    </lineage>
</organism>
<sequence>MAIDKENNVSSFESEQHVLKLRTVLPSDATDIEEISKMIYAKDQAWTKESIMKLLKMFPEGQICIEDKGKVIAYALSMVIKYDKYGDSHTYHDIVKDNFINHDDDGDVIYGIEVSVNPNSRNMRLGRRLYDARKELCESLNLKGIVAGGRMPNFSKYSDEVTPRQYIEKVRQKEIYDPVLTFQLSNGFHVKKVLRNYLPDDTESEAYATLLKWDNIYYEEKPTLVNQPKEVIRIGVVQWQMRNVKSVESFFENVEFFVDALSSYRADFVLFPEFFNVPLMAEFNEEDTAKAIRRLAEYTEEVRDKLVGYAVSYNVNIIGGSLPLYEDGKLYNVSYLCRRDGTWDVQYKIHITPSEKDDYGMIGGDKVKVFETDVAKIGILICYDSEFPELSRMLAEEGMQVLFVPFSTDMQNGYMRVRVCSQARAVENECYVAIAGSVGNLPKVKNMDIQFAQSVVFSPSDYSFPNNAIIAEASPNTEMTMVADVNLDLLKELHSHGSVRNLKDRRTDIYSLEWKDKNNNK</sequence>
<dbReference type="PROSITE" id="PS51186">
    <property type="entry name" value="GNAT"/>
    <property type="match status" value="1"/>
</dbReference>
<feature type="domain" description="N-acetyltransferase" evidence="2">
    <location>
        <begin position="19"/>
        <end position="214"/>
    </location>
</feature>
<gene>
    <name evidence="3" type="ordered locus">Fleli_3670</name>
</gene>